<sequence>MASRPTAASKRSTILPSTETTVKPPCKIHPSAVISDKVQITGSHAVEVCEESVLHPHCKIKAEHGIVYIGKSTIICEATVVGATEEGNVIVGDGVTIEAGSVVEAKSIGDGTVIEAKVKIGKGAVIGKHCKITPMIEIAANEQLPDYTVVYGDNQRRHNQTMAGNPEVREAKRKGQALHIEMLKKLIPNASHKWT</sequence>
<dbReference type="GO" id="GO:0007052">
    <property type="term" value="P:mitotic spindle organization"/>
    <property type="evidence" value="ECO:0007669"/>
    <property type="project" value="TreeGrafter"/>
</dbReference>
<feature type="region of interest" description="Disordered" evidence="7">
    <location>
        <begin position="1"/>
        <end position="21"/>
    </location>
</feature>
<evidence type="ECO:0000256" key="2">
    <source>
        <dbReference type="ARBA" id="ARBA00007719"/>
    </source>
</evidence>
<dbReference type="EMBL" id="KB456263">
    <property type="protein sequence ID" value="EMF13526.1"/>
    <property type="molecule type" value="Genomic_DNA"/>
</dbReference>
<dbReference type="InterPro" id="IPR027777">
    <property type="entry name" value="DCTN6"/>
</dbReference>
<comment type="similarity">
    <text evidence="2">Belongs to the dynactin subunits 5/6 family. Dynactin subunit 6 subfamily.</text>
</comment>
<comment type="subcellular location">
    <subcellularLocation>
        <location evidence="1">Cytoplasm</location>
        <location evidence="1">Cytoskeleton</location>
    </subcellularLocation>
</comment>
<dbReference type="STRING" id="692275.M3BZP5"/>
<dbReference type="GeneID" id="27902283"/>
<dbReference type="OrthoDB" id="2355at2759"/>
<dbReference type="AlphaFoldDB" id="M3BZP5"/>
<dbReference type="InterPro" id="IPR011004">
    <property type="entry name" value="Trimer_LpxA-like_sf"/>
</dbReference>
<dbReference type="Gene3D" id="2.160.10.10">
    <property type="entry name" value="Hexapeptide repeat proteins"/>
    <property type="match status" value="1"/>
</dbReference>
<dbReference type="GO" id="GO:0070840">
    <property type="term" value="F:dynein complex binding"/>
    <property type="evidence" value="ECO:0007669"/>
    <property type="project" value="TreeGrafter"/>
</dbReference>
<evidence type="ECO:0000313" key="9">
    <source>
        <dbReference type="Proteomes" id="UP000016931"/>
    </source>
</evidence>
<dbReference type="eggNOG" id="KOG4042">
    <property type="taxonomic scope" value="Eukaryota"/>
</dbReference>
<evidence type="ECO:0000256" key="6">
    <source>
        <dbReference type="ARBA" id="ARBA00034687"/>
    </source>
</evidence>
<evidence type="ECO:0000256" key="4">
    <source>
        <dbReference type="ARBA" id="ARBA00022490"/>
    </source>
</evidence>
<dbReference type="OMA" id="ITMQAET"/>
<evidence type="ECO:0000256" key="5">
    <source>
        <dbReference type="ARBA" id="ARBA00023212"/>
    </source>
</evidence>
<keyword evidence="4" id="KW-0963">Cytoplasm</keyword>
<dbReference type="Proteomes" id="UP000016931">
    <property type="component" value="Unassembled WGS sequence"/>
</dbReference>
<keyword evidence="5" id="KW-0206">Cytoskeleton</keyword>
<name>M3BZP5_SPHMS</name>
<dbReference type="PANTHER" id="PTHR13072">
    <property type="entry name" value="DYNACTIN 6"/>
    <property type="match status" value="1"/>
</dbReference>
<accession>M3BZP5</accession>
<proteinExistence type="inferred from homology"/>
<protein>
    <recommendedName>
        <fullName evidence="3">Dynactin subunit 6</fullName>
    </recommendedName>
</protein>
<feature type="compositionally biased region" description="Polar residues" evidence="7">
    <location>
        <begin position="9"/>
        <end position="21"/>
    </location>
</feature>
<evidence type="ECO:0000256" key="1">
    <source>
        <dbReference type="ARBA" id="ARBA00004245"/>
    </source>
</evidence>
<organism evidence="8 9">
    <name type="scientific">Sphaerulina musiva (strain SO2202)</name>
    <name type="common">Poplar stem canker fungus</name>
    <name type="synonym">Septoria musiva</name>
    <dbReference type="NCBI Taxonomy" id="692275"/>
    <lineage>
        <taxon>Eukaryota</taxon>
        <taxon>Fungi</taxon>
        <taxon>Dikarya</taxon>
        <taxon>Ascomycota</taxon>
        <taxon>Pezizomycotina</taxon>
        <taxon>Dothideomycetes</taxon>
        <taxon>Dothideomycetidae</taxon>
        <taxon>Mycosphaerellales</taxon>
        <taxon>Mycosphaerellaceae</taxon>
        <taxon>Sphaerulina</taxon>
    </lineage>
</organism>
<evidence type="ECO:0000256" key="3">
    <source>
        <dbReference type="ARBA" id="ARBA00016573"/>
    </source>
</evidence>
<comment type="function">
    <text evidence="6">Part of the dynactin complex that activates the molecular motor dynein for ultra-processive transport along microtubules.</text>
</comment>
<dbReference type="RefSeq" id="XP_016761647.1">
    <property type="nucleotide sequence ID" value="XM_016905146.1"/>
</dbReference>
<dbReference type="PANTHER" id="PTHR13072:SF0">
    <property type="entry name" value="DYNACTIN SUBUNIT 6"/>
    <property type="match status" value="1"/>
</dbReference>
<gene>
    <name evidence="8" type="ORF">SEPMUDRAFT_148787</name>
</gene>
<dbReference type="HOGENOM" id="CLU_085418_2_1_1"/>
<reference evidence="8 9" key="1">
    <citation type="journal article" date="2012" name="PLoS Pathog.">
        <title>Diverse lifestyles and strategies of plant pathogenesis encoded in the genomes of eighteen Dothideomycetes fungi.</title>
        <authorList>
            <person name="Ohm R.A."/>
            <person name="Feau N."/>
            <person name="Henrissat B."/>
            <person name="Schoch C.L."/>
            <person name="Horwitz B.A."/>
            <person name="Barry K.W."/>
            <person name="Condon B.J."/>
            <person name="Copeland A.C."/>
            <person name="Dhillon B."/>
            <person name="Glaser F."/>
            <person name="Hesse C.N."/>
            <person name="Kosti I."/>
            <person name="LaButti K."/>
            <person name="Lindquist E.A."/>
            <person name="Lucas S."/>
            <person name="Salamov A.A."/>
            <person name="Bradshaw R.E."/>
            <person name="Ciuffetti L."/>
            <person name="Hamelin R.C."/>
            <person name="Kema G.H.J."/>
            <person name="Lawrence C."/>
            <person name="Scott J.A."/>
            <person name="Spatafora J.W."/>
            <person name="Turgeon B.G."/>
            <person name="de Wit P.J.G.M."/>
            <person name="Zhong S."/>
            <person name="Goodwin S.B."/>
            <person name="Grigoriev I.V."/>
        </authorList>
    </citation>
    <scope>NUCLEOTIDE SEQUENCE [LARGE SCALE GENOMIC DNA]</scope>
    <source>
        <strain evidence="8 9">SO2202</strain>
    </source>
</reference>
<keyword evidence="9" id="KW-1185">Reference proteome</keyword>
<dbReference type="SUPFAM" id="SSF51161">
    <property type="entry name" value="Trimeric LpxA-like enzymes"/>
    <property type="match status" value="1"/>
</dbReference>
<evidence type="ECO:0000256" key="7">
    <source>
        <dbReference type="SAM" id="MobiDB-lite"/>
    </source>
</evidence>
<evidence type="ECO:0000313" key="8">
    <source>
        <dbReference type="EMBL" id="EMF13526.1"/>
    </source>
</evidence>
<dbReference type="GO" id="GO:0005869">
    <property type="term" value="C:dynactin complex"/>
    <property type="evidence" value="ECO:0007669"/>
    <property type="project" value="InterPro"/>
</dbReference>